<evidence type="ECO:0000313" key="10">
    <source>
        <dbReference type="Proteomes" id="UP000518887"/>
    </source>
</evidence>
<dbReference type="Gene3D" id="3.90.25.10">
    <property type="entry name" value="UDP-galactose 4-epimerase, domain 1"/>
    <property type="match status" value="1"/>
</dbReference>
<evidence type="ECO:0000256" key="7">
    <source>
        <dbReference type="RuleBase" id="RU004473"/>
    </source>
</evidence>
<comment type="caution">
    <text evidence="9">The sequence shown here is derived from an EMBL/GenBank/DDBJ whole genome shotgun (WGS) entry which is preliminary data.</text>
</comment>
<dbReference type="EC" id="4.2.1.46" evidence="4 7"/>
<dbReference type="Gene3D" id="3.40.50.720">
    <property type="entry name" value="NAD(P)-binding Rossmann-like Domain"/>
    <property type="match status" value="1"/>
</dbReference>
<feature type="domain" description="NAD(P)-binding" evidence="8">
    <location>
        <begin position="9"/>
        <end position="346"/>
    </location>
</feature>
<dbReference type="PANTHER" id="PTHR43000">
    <property type="entry name" value="DTDP-D-GLUCOSE 4,6-DEHYDRATASE-RELATED"/>
    <property type="match status" value="1"/>
</dbReference>
<proteinExistence type="inferred from homology"/>
<organism evidence="9 10">
    <name type="scientific">Treponema ruminis</name>
    <dbReference type="NCBI Taxonomy" id="744515"/>
    <lineage>
        <taxon>Bacteria</taxon>
        <taxon>Pseudomonadati</taxon>
        <taxon>Spirochaetota</taxon>
        <taxon>Spirochaetia</taxon>
        <taxon>Spirochaetales</taxon>
        <taxon>Treponemataceae</taxon>
        <taxon>Treponema</taxon>
    </lineage>
</organism>
<keyword evidence="6 7" id="KW-0456">Lyase</keyword>
<dbReference type="InterPro" id="IPR036291">
    <property type="entry name" value="NAD(P)-bd_dom_sf"/>
</dbReference>
<dbReference type="SUPFAM" id="SSF51735">
    <property type="entry name" value="NAD(P)-binding Rossmann-fold domains"/>
    <property type="match status" value="1"/>
</dbReference>
<gene>
    <name evidence="9" type="ORF">HNP76_000587</name>
</gene>
<evidence type="ECO:0000256" key="1">
    <source>
        <dbReference type="ARBA" id="ARBA00001539"/>
    </source>
</evidence>
<protein>
    <recommendedName>
        <fullName evidence="4 7">dTDP-glucose 4,6-dehydratase</fullName>
        <ecNumber evidence="4 7">4.2.1.46</ecNumber>
    </recommendedName>
</protein>
<keyword evidence="5" id="KW-0520">NAD</keyword>
<evidence type="ECO:0000256" key="6">
    <source>
        <dbReference type="ARBA" id="ARBA00023239"/>
    </source>
</evidence>
<reference evidence="9 10" key="1">
    <citation type="submission" date="2020-08" db="EMBL/GenBank/DDBJ databases">
        <title>Genomic Encyclopedia of Type Strains, Phase IV (KMG-IV): sequencing the most valuable type-strain genomes for metagenomic binning, comparative biology and taxonomic classification.</title>
        <authorList>
            <person name="Goeker M."/>
        </authorList>
    </citation>
    <scope>NUCLEOTIDE SEQUENCE [LARGE SCALE GENOMIC DNA]</scope>
    <source>
        <strain evidence="9 10">DSM 103462</strain>
    </source>
</reference>
<dbReference type="NCBIfam" id="TIGR01181">
    <property type="entry name" value="dTDP_gluc_dehyt"/>
    <property type="match status" value="1"/>
</dbReference>
<sequence>MARKLNNILITGGAGFIGSNFINYLFGLSATGSKEFMDSGFKGKIVNVDCLTYAGNLENLSMVEEKFGKGVSESERRYFFEKVDICDRSEIERIFKQYDIDTVIHFAAESHVDRSILGPEAFIKTNVMGTFTLLDVARNYWGISLDKQRDDVLFHHISTDEVYGSLGETGYFTETTPYDPRSPYSSSKASSDHIVMAYYHTYGLPITLSNCTNNYGPYQFPEKLLPLMISNIRDGKNLPVYGEGKNIRDWIYVEDHNRAVWQIVNSGITGEKYNIGGENEWQNIKLLHKVIELTAPKVEKTADDVEKTIVHVKDRPGHDARYAIDCTKIKKELGWERKMTFEQGLQLTVNWYLDHKEWVDHILSGEYKNWINANYGDRK</sequence>
<dbReference type="InterPro" id="IPR005888">
    <property type="entry name" value="dTDP_Gluc_deHydtase"/>
</dbReference>
<dbReference type="AlphaFoldDB" id="A0A7W8LLD5"/>
<dbReference type="Proteomes" id="UP000518887">
    <property type="component" value="Unassembled WGS sequence"/>
</dbReference>
<dbReference type="InterPro" id="IPR016040">
    <property type="entry name" value="NAD(P)-bd_dom"/>
</dbReference>
<comment type="cofactor">
    <cofactor evidence="2 7">
        <name>NAD(+)</name>
        <dbReference type="ChEBI" id="CHEBI:57540"/>
    </cofactor>
</comment>
<evidence type="ECO:0000256" key="5">
    <source>
        <dbReference type="ARBA" id="ARBA00023027"/>
    </source>
</evidence>
<comment type="catalytic activity">
    <reaction evidence="1 7">
        <text>dTDP-alpha-D-glucose = dTDP-4-dehydro-6-deoxy-alpha-D-glucose + H2O</text>
        <dbReference type="Rhea" id="RHEA:17221"/>
        <dbReference type="ChEBI" id="CHEBI:15377"/>
        <dbReference type="ChEBI" id="CHEBI:57477"/>
        <dbReference type="ChEBI" id="CHEBI:57649"/>
        <dbReference type="EC" id="4.2.1.46"/>
    </reaction>
</comment>
<keyword evidence="10" id="KW-1185">Reference proteome</keyword>
<dbReference type="Pfam" id="PF16363">
    <property type="entry name" value="GDP_Man_Dehyd"/>
    <property type="match status" value="1"/>
</dbReference>
<evidence type="ECO:0000256" key="3">
    <source>
        <dbReference type="ARBA" id="ARBA00008178"/>
    </source>
</evidence>
<name>A0A7W8LLD5_9SPIR</name>
<evidence type="ECO:0000256" key="4">
    <source>
        <dbReference type="ARBA" id="ARBA00011990"/>
    </source>
</evidence>
<dbReference type="EMBL" id="JACHFQ010000002">
    <property type="protein sequence ID" value="MBB5225243.1"/>
    <property type="molecule type" value="Genomic_DNA"/>
</dbReference>
<comment type="similarity">
    <text evidence="3 7">Belongs to the NAD(P)-dependent epimerase/dehydratase family. dTDP-glucose dehydratase subfamily.</text>
</comment>
<evidence type="ECO:0000256" key="2">
    <source>
        <dbReference type="ARBA" id="ARBA00001911"/>
    </source>
</evidence>
<dbReference type="GO" id="GO:0008460">
    <property type="term" value="F:dTDP-glucose 4,6-dehydratase activity"/>
    <property type="evidence" value="ECO:0007669"/>
    <property type="project" value="UniProtKB-EC"/>
</dbReference>
<dbReference type="RefSeq" id="WP_184657336.1">
    <property type="nucleotide sequence ID" value="NZ_CP031518.1"/>
</dbReference>
<accession>A0A7W8LLD5</accession>
<evidence type="ECO:0000313" key="9">
    <source>
        <dbReference type="EMBL" id="MBB5225243.1"/>
    </source>
</evidence>
<dbReference type="CDD" id="cd05246">
    <property type="entry name" value="dTDP_GD_SDR_e"/>
    <property type="match status" value="1"/>
</dbReference>
<dbReference type="GO" id="GO:0009225">
    <property type="term" value="P:nucleotide-sugar metabolic process"/>
    <property type="evidence" value="ECO:0007669"/>
    <property type="project" value="InterPro"/>
</dbReference>
<evidence type="ECO:0000259" key="8">
    <source>
        <dbReference type="Pfam" id="PF16363"/>
    </source>
</evidence>